<reference evidence="2" key="1">
    <citation type="journal article" date="2019" name="Environ. Microbiol.">
        <title>Fungal ecological strategies reflected in gene transcription - a case study of two litter decomposers.</title>
        <authorList>
            <person name="Barbi F."/>
            <person name="Kohler A."/>
            <person name="Barry K."/>
            <person name="Baskaran P."/>
            <person name="Daum C."/>
            <person name="Fauchery L."/>
            <person name="Ihrmark K."/>
            <person name="Kuo A."/>
            <person name="LaButti K."/>
            <person name="Lipzen A."/>
            <person name="Morin E."/>
            <person name="Grigoriev I.V."/>
            <person name="Henrissat B."/>
            <person name="Lindahl B."/>
            <person name="Martin F."/>
        </authorList>
    </citation>
    <scope>NUCLEOTIDE SEQUENCE</scope>
    <source>
        <strain evidence="2">JB14</strain>
    </source>
</reference>
<proteinExistence type="predicted"/>
<keyword evidence="3" id="KW-1185">Reference proteome</keyword>
<gene>
    <name evidence="2" type="ORF">BT96DRAFT_578595</name>
</gene>
<feature type="region of interest" description="Disordered" evidence="1">
    <location>
        <begin position="37"/>
        <end position="66"/>
    </location>
</feature>
<evidence type="ECO:0000313" key="3">
    <source>
        <dbReference type="Proteomes" id="UP000799118"/>
    </source>
</evidence>
<dbReference type="EMBL" id="ML769975">
    <property type="protein sequence ID" value="KAE9385521.1"/>
    <property type="molecule type" value="Genomic_DNA"/>
</dbReference>
<accession>A0A6A4GIV3</accession>
<sequence length="135" mass="15187">MRPLLLFQSSLAAVNSTNSKQLSEKATKKRNACVQLQETRQRKRRITPLPPSQRSKNTDRPTKLSLSPSTTQTAVLVIAKHVLLQLNGKVGLQLSITGIQVRADSRMQASFQSKRLSEGLEDWLIKIKYIYGLSR</sequence>
<dbReference type="Proteomes" id="UP000799118">
    <property type="component" value="Unassembled WGS sequence"/>
</dbReference>
<evidence type="ECO:0000313" key="2">
    <source>
        <dbReference type="EMBL" id="KAE9385521.1"/>
    </source>
</evidence>
<protein>
    <submittedName>
        <fullName evidence="2">Uncharacterized protein</fullName>
    </submittedName>
</protein>
<name>A0A6A4GIV3_9AGAR</name>
<evidence type="ECO:0000256" key="1">
    <source>
        <dbReference type="SAM" id="MobiDB-lite"/>
    </source>
</evidence>
<organism evidence="2 3">
    <name type="scientific">Gymnopus androsaceus JB14</name>
    <dbReference type="NCBI Taxonomy" id="1447944"/>
    <lineage>
        <taxon>Eukaryota</taxon>
        <taxon>Fungi</taxon>
        <taxon>Dikarya</taxon>
        <taxon>Basidiomycota</taxon>
        <taxon>Agaricomycotina</taxon>
        <taxon>Agaricomycetes</taxon>
        <taxon>Agaricomycetidae</taxon>
        <taxon>Agaricales</taxon>
        <taxon>Marasmiineae</taxon>
        <taxon>Omphalotaceae</taxon>
        <taxon>Gymnopus</taxon>
    </lineage>
</organism>
<dbReference type="AlphaFoldDB" id="A0A6A4GIV3"/>